<dbReference type="PANTHER" id="PTHR43818:SF11">
    <property type="entry name" value="BCDNA.GH03377"/>
    <property type="match status" value="1"/>
</dbReference>
<protein>
    <submittedName>
        <fullName evidence="4">Gfo/Idh/MocA family oxidoreductase</fullName>
    </submittedName>
</protein>
<dbReference type="PANTHER" id="PTHR43818">
    <property type="entry name" value="BCDNA.GH03377"/>
    <property type="match status" value="1"/>
</dbReference>
<dbReference type="Pfam" id="PF01408">
    <property type="entry name" value="GFO_IDH_MocA"/>
    <property type="match status" value="1"/>
</dbReference>
<keyword evidence="1" id="KW-0560">Oxidoreductase</keyword>
<dbReference type="GO" id="GO:0016491">
    <property type="term" value="F:oxidoreductase activity"/>
    <property type="evidence" value="ECO:0007669"/>
    <property type="project" value="UniProtKB-KW"/>
</dbReference>
<evidence type="ECO:0000259" key="2">
    <source>
        <dbReference type="Pfam" id="PF01408"/>
    </source>
</evidence>
<dbReference type="RefSeq" id="WP_012222639.1">
    <property type="nucleotide sequence ID" value="NZ_JABEQG010000020.1"/>
</dbReference>
<dbReference type="Gene3D" id="3.40.50.720">
    <property type="entry name" value="NAD(P)-binding Rossmann-like Domain"/>
    <property type="match status" value="1"/>
</dbReference>
<reference evidence="4 5" key="1">
    <citation type="submission" date="2020-04" db="EMBL/GenBank/DDBJ databases">
        <title>Description of novel Gluconacetobacter.</title>
        <authorList>
            <person name="Sombolestani A."/>
        </authorList>
    </citation>
    <scope>NUCLEOTIDE SEQUENCE [LARGE SCALE GENOMIC DNA]</scope>
    <source>
        <strain evidence="4 5">LMG 7603</strain>
    </source>
</reference>
<dbReference type="InterPro" id="IPR000683">
    <property type="entry name" value="Gfo/Idh/MocA-like_OxRdtase_N"/>
</dbReference>
<name>A0A7W4I621_GLUDI</name>
<dbReference type="AlphaFoldDB" id="A0A7W4I621"/>
<dbReference type="Gene3D" id="3.30.360.10">
    <property type="entry name" value="Dihydrodipicolinate Reductase, domain 2"/>
    <property type="match status" value="1"/>
</dbReference>
<accession>A0A7W4I621</accession>
<dbReference type="EMBL" id="JABEQG010000020">
    <property type="protein sequence ID" value="MBB2156920.1"/>
    <property type="molecule type" value="Genomic_DNA"/>
</dbReference>
<dbReference type="SUPFAM" id="SSF51735">
    <property type="entry name" value="NAD(P)-binding Rossmann-fold domains"/>
    <property type="match status" value="1"/>
</dbReference>
<dbReference type="InterPro" id="IPR036291">
    <property type="entry name" value="NAD(P)-bd_dom_sf"/>
</dbReference>
<evidence type="ECO:0000256" key="1">
    <source>
        <dbReference type="ARBA" id="ARBA00023002"/>
    </source>
</evidence>
<feature type="domain" description="GFO/IDH/MocA-like oxidoreductase" evidence="3">
    <location>
        <begin position="145"/>
        <end position="279"/>
    </location>
</feature>
<dbReference type="GO" id="GO:0000166">
    <property type="term" value="F:nucleotide binding"/>
    <property type="evidence" value="ECO:0007669"/>
    <property type="project" value="InterPro"/>
</dbReference>
<organism evidence="4 5">
    <name type="scientific">Gluconacetobacter diazotrophicus</name>
    <name type="common">Acetobacter diazotrophicus</name>
    <dbReference type="NCBI Taxonomy" id="33996"/>
    <lineage>
        <taxon>Bacteria</taxon>
        <taxon>Pseudomonadati</taxon>
        <taxon>Pseudomonadota</taxon>
        <taxon>Alphaproteobacteria</taxon>
        <taxon>Acetobacterales</taxon>
        <taxon>Acetobacteraceae</taxon>
        <taxon>Gluconacetobacter</taxon>
    </lineage>
</organism>
<proteinExistence type="predicted"/>
<evidence type="ECO:0000259" key="3">
    <source>
        <dbReference type="Pfam" id="PF22725"/>
    </source>
</evidence>
<evidence type="ECO:0000313" key="4">
    <source>
        <dbReference type="EMBL" id="MBB2156920.1"/>
    </source>
</evidence>
<evidence type="ECO:0000313" key="5">
    <source>
        <dbReference type="Proteomes" id="UP000550787"/>
    </source>
</evidence>
<dbReference type="Proteomes" id="UP000550787">
    <property type="component" value="Unassembled WGS sequence"/>
</dbReference>
<feature type="domain" description="Gfo/Idh/MocA-like oxidoreductase N-terminal" evidence="2">
    <location>
        <begin position="11"/>
        <end position="136"/>
    </location>
</feature>
<dbReference type="InterPro" id="IPR050463">
    <property type="entry name" value="Gfo/Idh/MocA_oxidrdct_glycsds"/>
</dbReference>
<dbReference type="Pfam" id="PF22725">
    <property type="entry name" value="GFO_IDH_MocA_C3"/>
    <property type="match status" value="1"/>
</dbReference>
<gene>
    <name evidence="4" type="ORF">HLH33_11465</name>
</gene>
<sequence>MTKNVSRRTLGIGLIGSGFMGKAHALAFRTVGGVFPLAAEPRLEILADISADKAARAAYELGFARFTAQWERLVLDPAVDIVAITTPNRQHAPMALAAIAAGKHVYCEKPLATSLEDARAMTEAAERAGVVTQVGFNYLRNPMVHTAKEIIASGEIGDIIGFSGQYIAGFMGTPEGSWSWRFQPEEAGGALADIGSHLISMSRYLLGEVASVCAGLDTVYPTRTSSDGQSHRVGIDDQAAILARFQDHPFTATLFTSWVATGREMGLSFDVTGSKGALRFTQERLNELELFKSGQAANRRGFTRLTASPAYPPYGAFTPGAGHQLGFNDLKVIEVRNLIDAVCGVAPAETPFRDALRTAMVMEAVRDSSRTRQWMDVPAQ</sequence>
<comment type="caution">
    <text evidence="4">The sequence shown here is derived from an EMBL/GenBank/DDBJ whole genome shotgun (WGS) entry which is preliminary data.</text>
</comment>
<dbReference type="InterPro" id="IPR055170">
    <property type="entry name" value="GFO_IDH_MocA-like_dom"/>
</dbReference>
<dbReference type="SUPFAM" id="SSF55347">
    <property type="entry name" value="Glyceraldehyde-3-phosphate dehydrogenase-like, C-terminal domain"/>
    <property type="match status" value="1"/>
</dbReference>
<dbReference type="OMA" id="LVGFNYM"/>